<dbReference type="Proteomes" id="UP000299102">
    <property type="component" value="Unassembled WGS sequence"/>
</dbReference>
<feature type="region of interest" description="Disordered" evidence="1">
    <location>
        <begin position="18"/>
        <end position="74"/>
    </location>
</feature>
<name>A0A4C1Y120_EUMVA</name>
<proteinExistence type="predicted"/>
<dbReference type="AlphaFoldDB" id="A0A4C1Y120"/>
<reference evidence="2 3" key="1">
    <citation type="journal article" date="2019" name="Commun. Biol.">
        <title>The bagworm genome reveals a unique fibroin gene that provides high tensile strength.</title>
        <authorList>
            <person name="Kono N."/>
            <person name="Nakamura H."/>
            <person name="Ohtoshi R."/>
            <person name="Tomita M."/>
            <person name="Numata K."/>
            <person name="Arakawa K."/>
        </authorList>
    </citation>
    <scope>NUCLEOTIDE SEQUENCE [LARGE SCALE GENOMIC DNA]</scope>
</reference>
<comment type="caution">
    <text evidence="2">The sequence shown here is derived from an EMBL/GenBank/DDBJ whole genome shotgun (WGS) entry which is preliminary data.</text>
</comment>
<protein>
    <submittedName>
        <fullName evidence="2">Uncharacterized protein</fullName>
    </submittedName>
</protein>
<keyword evidence="3" id="KW-1185">Reference proteome</keyword>
<gene>
    <name evidence="2" type="ORF">EVAR_47670_1</name>
</gene>
<feature type="compositionally biased region" description="Basic residues" evidence="1">
    <location>
        <begin position="43"/>
        <end position="57"/>
    </location>
</feature>
<feature type="compositionally biased region" description="Basic and acidic residues" evidence="1">
    <location>
        <begin position="58"/>
        <end position="74"/>
    </location>
</feature>
<dbReference type="EMBL" id="BGZK01001019">
    <property type="protein sequence ID" value="GBP68664.1"/>
    <property type="molecule type" value="Genomic_DNA"/>
</dbReference>
<accession>A0A4C1Y120</accession>
<evidence type="ECO:0000313" key="3">
    <source>
        <dbReference type="Proteomes" id="UP000299102"/>
    </source>
</evidence>
<organism evidence="2 3">
    <name type="scientific">Eumeta variegata</name>
    <name type="common">Bagworm moth</name>
    <name type="synonym">Eumeta japonica</name>
    <dbReference type="NCBI Taxonomy" id="151549"/>
    <lineage>
        <taxon>Eukaryota</taxon>
        <taxon>Metazoa</taxon>
        <taxon>Ecdysozoa</taxon>
        <taxon>Arthropoda</taxon>
        <taxon>Hexapoda</taxon>
        <taxon>Insecta</taxon>
        <taxon>Pterygota</taxon>
        <taxon>Neoptera</taxon>
        <taxon>Endopterygota</taxon>
        <taxon>Lepidoptera</taxon>
        <taxon>Glossata</taxon>
        <taxon>Ditrysia</taxon>
        <taxon>Tineoidea</taxon>
        <taxon>Psychidae</taxon>
        <taxon>Oiketicinae</taxon>
        <taxon>Eumeta</taxon>
    </lineage>
</organism>
<evidence type="ECO:0000256" key="1">
    <source>
        <dbReference type="SAM" id="MobiDB-lite"/>
    </source>
</evidence>
<evidence type="ECO:0000313" key="2">
    <source>
        <dbReference type="EMBL" id="GBP68664.1"/>
    </source>
</evidence>
<sequence length="138" mass="15364">MDAAKDCVCPSQAIRFDNQTPARQKGKDKKVRLNGLNNEVRSRRPRRARAPRAKAHGRRLDDSNNDDLKGIRERTEARVAEKRLTIHHYGYEDAAVSAGWPAHGAVVRFVAPSVHVAAGPSIRRSDACDRVGETIARF</sequence>